<dbReference type="PANTHER" id="PTHR43047:SF72">
    <property type="entry name" value="OSMOSENSING HISTIDINE PROTEIN KINASE SLN1"/>
    <property type="match status" value="1"/>
</dbReference>
<evidence type="ECO:0000256" key="5">
    <source>
        <dbReference type="ARBA" id="ARBA00022679"/>
    </source>
</evidence>
<evidence type="ECO:0000313" key="16">
    <source>
        <dbReference type="Proteomes" id="UP000034597"/>
    </source>
</evidence>
<keyword evidence="11" id="KW-0131">Cell cycle</keyword>
<dbReference type="SMART" id="SM00388">
    <property type="entry name" value="HisKA"/>
    <property type="match status" value="1"/>
</dbReference>
<evidence type="ECO:0000256" key="9">
    <source>
        <dbReference type="ARBA" id="ARBA00023012"/>
    </source>
</evidence>
<comment type="catalytic activity">
    <reaction evidence="1">
        <text>ATP + protein L-histidine = ADP + protein N-phospho-L-histidine.</text>
        <dbReference type="EC" id="2.7.13.3"/>
    </reaction>
</comment>
<dbReference type="InterPro" id="IPR003594">
    <property type="entry name" value="HATPase_dom"/>
</dbReference>
<feature type="domain" description="PAS" evidence="13">
    <location>
        <begin position="74"/>
        <end position="145"/>
    </location>
</feature>
<dbReference type="Gene3D" id="1.10.287.130">
    <property type="match status" value="1"/>
</dbReference>
<organism evidence="15 16">
    <name type="scientific">Methanosarcina mazei</name>
    <name type="common">Methanosarcina frisia</name>
    <dbReference type="NCBI Taxonomy" id="2209"/>
    <lineage>
        <taxon>Archaea</taxon>
        <taxon>Methanobacteriati</taxon>
        <taxon>Methanobacteriota</taxon>
        <taxon>Stenosarchaea group</taxon>
        <taxon>Methanomicrobia</taxon>
        <taxon>Methanosarcinales</taxon>
        <taxon>Methanosarcinaceae</taxon>
        <taxon>Methanosarcina</taxon>
    </lineage>
</organism>
<dbReference type="InterPro" id="IPR036890">
    <property type="entry name" value="HATPase_C_sf"/>
</dbReference>
<dbReference type="SUPFAM" id="SSF55874">
    <property type="entry name" value="ATPase domain of HSP90 chaperone/DNA topoisomerase II/histidine kinase"/>
    <property type="match status" value="1"/>
</dbReference>
<keyword evidence="10" id="KW-0472">Membrane</keyword>
<evidence type="ECO:0000256" key="3">
    <source>
        <dbReference type="ARBA" id="ARBA00012438"/>
    </source>
</evidence>
<dbReference type="PROSITE" id="PS50113">
    <property type="entry name" value="PAC"/>
    <property type="match status" value="3"/>
</dbReference>
<feature type="domain" description="PAC" evidence="14">
    <location>
        <begin position="23"/>
        <end position="73"/>
    </location>
</feature>
<evidence type="ECO:0000256" key="11">
    <source>
        <dbReference type="ARBA" id="ARBA00023306"/>
    </source>
</evidence>
<dbReference type="InterPro" id="IPR013656">
    <property type="entry name" value="PAS_4"/>
</dbReference>
<evidence type="ECO:0000256" key="10">
    <source>
        <dbReference type="ARBA" id="ARBA00023136"/>
    </source>
</evidence>
<feature type="domain" description="PAC" evidence="14">
    <location>
        <begin position="150"/>
        <end position="202"/>
    </location>
</feature>
<keyword evidence="9" id="KW-0902">Two-component regulatory system</keyword>
<dbReference type="SMART" id="SM00387">
    <property type="entry name" value="HATPase_c"/>
    <property type="match status" value="1"/>
</dbReference>
<dbReference type="EMBL" id="JJOT01000016">
    <property type="protein sequence ID" value="KKG05814.1"/>
    <property type="molecule type" value="Genomic_DNA"/>
</dbReference>
<dbReference type="PANTHER" id="PTHR43047">
    <property type="entry name" value="TWO-COMPONENT HISTIDINE PROTEIN KINASE"/>
    <property type="match status" value="1"/>
</dbReference>
<dbReference type="SUPFAM" id="SSF55785">
    <property type="entry name" value="PYP-like sensor domain (PAS domain)"/>
    <property type="match status" value="3"/>
</dbReference>
<dbReference type="CDD" id="cd16922">
    <property type="entry name" value="HATPase_EvgS-ArcB-TorS-like"/>
    <property type="match status" value="1"/>
</dbReference>
<name>A0A0F8CLM7_METMZ</name>
<evidence type="ECO:0000256" key="2">
    <source>
        <dbReference type="ARBA" id="ARBA00004370"/>
    </source>
</evidence>
<feature type="domain" description="PAC" evidence="14">
    <location>
        <begin position="269"/>
        <end position="321"/>
    </location>
</feature>
<dbReference type="FunFam" id="1.10.287.130:FF:000038">
    <property type="entry name" value="Sensory transduction histidine kinase"/>
    <property type="match status" value="1"/>
</dbReference>
<keyword evidence="7" id="KW-0418">Kinase</keyword>
<evidence type="ECO:0000259" key="13">
    <source>
        <dbReference type="PROSITE" id="PS50112"/>
    </source>
</evidence>
<dbReference type="PROSITE" id="PS50112">
    <property type="entry name" value="PAS"/>
    <property type="match status" value="1"/>
</dbReference>
<protein>
    <recommendedName>
        <fullName evidence="3">histidine kinase</fullName>
        <ecNumber evidence="3">2.7.13.3</ecNumber>
    </recommendedName>
</protein>
<dbReference type="InterPro" id="IPR000700">
    <property type="entry name" value="PAS-assoc_C"/>
</dbReference>
<dbReference type="PATRIC" id="fig|2209.60.peg.2337"/>
<dbReference type="FunFam" id="3.30.565.10:FF:000010">
    <property type="entry name" value="Sensor histidine kinase RcsC"/>
    <property type="match status" value="1"/>
</dbReference>
<evidence type="ECO:0000256" key="6">
    <source>
        <dbReference type="ARBA" id="ARBA00022741"/>
    </source>
</evidence>
<dbReference type="InterPro" id="IPR036097">
    <property type="entry name" value="HisK_dim/P_sf"/>
</dbReference>
<dbReference type="Gene3D" id="3.30.565.10">
    <property type="entry name" value="Histidine kinase-like ATPase, C-terminal domain"/>
    <property type="match status" value="1"/>
</dbReference>
<dbReference type="EC" id="2.7.13.3" evidence="3"/>
<dbReference type="AlphaFoldDB" id="A0A0F8CLM7"/>
<dbReference type="InterPro" id="IPR005467">
    <property type="entry name" value="His_kinase_dom"/>
</dbReference>
<dbReference type="NCBIfam" id="TIGR00229">
    <property type="entry name" value="sensory_box"/>
    <property type="match status" value="3"/>
</dbReference>
<dbReference type="InterPro" id="IPR001610">
    <property type="entry name" value="PAC"/>
</dbReference>
<reference evidence="15 16" key="1">
    <citation type="journal article" date="2015" name="ISME J.">
        <title>Genomic and phenotypic differentiation among Methanosarcina mazei populations from Columbia River sediment.</title>
        <authorList>
            <person name="Youngblut N.D."/>
            <person name="Wirth J.S."/>
            <person name="Henriksen J.R."/>
            <person name="Smith M."/>
            <person name="Simon H."/>
            <person name="Metcalf W.W."/>
            <person name="Whitaker R.J."/>
        </authorList>
    </citation>
    <scope>NUCLEOTIDE SEQUENCE [LARGE SCALE GENOMIC DNA]</scope>
    <source>
        <strain evidence="15 16">2.F.T.0.2</strain>
    </source>
</reference>
<dbReference type="Pfam" id="PF02518">
    <property type="entry name" value="HATPase_c"/>
    <property type="match status" value="1"/>
</dbReference>
<dbReference type="PRINTS" id="PR00344">
    <property type="entry name" value="BCTRLSENSOR"/>
</dbReference>
<proteinExistence type="predicted"/>
<keyword evidence="6" id="KW-0547">Nucleotide-binding</keyword>
<feature type="domain" description="Histidine kinase" evidence="12">
    <location>
        <begin position="339"/>
        <end position="558"/>
    </location>
</feature>
<evidence type="ECO:0000256" key="8">
    <source>
        <dbReference type="ARBA" id="ARBA00022840"/>
    </source>
</evidence>
<evidence type="ECO:0000256" key="4">
    <source>
        <dbReference type="ARBA" id="ARBA00022553"/>
    </source>
</evidence>
<dbReference type="InterPro" id="IPR035965">
    <property type="entry name" value="PAS-like_dom_sf"/>
</dbReference>
<dbReference type="GO" id="GO:0009927">
    <property type="term" value="F:histidine phosphotransfer kinase activity"/>
    <property type="evidence" value="ECO:0007669"/>
    <property type="project" value="TreeGrafter"/>
</dbReference>
<dbReference type="CDD" id="cd00130">
    <property type="entry name" value="PAS"/>
    <property type="match status" value="2"/>
</dbReference>
<keyword evidence="8" id="KW-0067">ATP-binding</keyword>
<accession>A0A0F8CLM7</accession>
<evidence type="ECO:0000256" key="7">
    <source>
        <dbReference type="ARBA" id="ARBA00022777"/>
    </source>
</evidence>
<evidence type="ECO:0000259" key="14">
    <source>
        <dbReference type="PROSITE" id="PS50113"/>
    </source>
</evidence>
<evidence type="ECO:0000259" key="12">
    <source>
        <dbReference type="PROSITE" id="PS50109"/>
    </source>
</evidence>
<dbReference type="Pfam" id="PF13426">
    <property type="entry name" value="PAS_9"/>
    <property type="match status" value="1"/>
</dbReference>
<sequence>MISSESAKFFVEQVRGLYQKGHAVAQSAVVCKDGSILPVELSTRFIEYEGKPAILSVVRDITERVKAEQMLKYERDCAQNYLDIAGTIILALDSEQKVTLINRKGCELLGYPKKDVLGKSWFDTFLPEKNRQAAKESYIELISRDVEPSGNFESQVLTKNREERTIKWYSTLLRDKEGRVTGTLSSGEDITERKKAEKEMKIRNAAMDSALNPMVICNLECCLTYVNPAFLKTWGYSTEKEVFGKQITSFWHFGEKTDVVKALFSDGKWTGELTACGKDNSKFPVHLSASFVKDEVGNPICVMGSFLDISRHKEAEKMMIEARIRAEDANRAKSNFLASMSHELRTPLNSIIGFADVLKEKTFGPLNDRQAKYLSNISISGKHLLKLIDDILDLSIVEAGKMELNPEEFSVPEILMEIEAVLTPLALKKNIKIVWETESELKGIRADRIKFKQILHNIINNAIKFSPENGLIKIDIKISGDKVSISVTDSGPGISMADQRKLFEPFSQLGKFESREQPGTGLGLALVKKYVEMHGGTVRVESRVGEGSKFTFTIPLAIE</sequence>
<dbReference type="InterPro" id="IPR004358">
    <property type="entry name" value="Sig_transdc_His_kin-like_C"/>
</dbReference>
<comment type="subcellular location">
    <subcellularLocation>
        <location evidence="2">Membrane</location>
    </subcellularLocation>
</comment>
<keyword evidence="4" id="KW-0597">Phosphoprotein</keyword>
<dbReference type="GO" id="GO:0005524">
    <property type="term" value="F:ATP binding"/>
    <property type="evidence" value="ECO:0007669"/>
    <property type="project" value="UniProtKB-KW"/>
</dbReference>
<keyword evidence="5" id="KW-0808">Transferase</keyword>
<dbReference type="SMART" id="SM00091">
    <property type="entry name" value="PAS"/>
    <property type="match status" value="2"/>
</dbReference>
<dbReference type="Proteomes" id="UP000034597">
    <property type="component" value="Unassembled WGS sequence"/>
</dbReference>
<dbReference type="Pfam" id="PF08448">
    <property type="entry name" value="PAS_4"/>
    <property type="match status" value="1"/>
</dbReference>
<evidence type="ECO:0000256" key="1">
    <source>
        <dbReference type="ARBA" id="ARBA00000085"/>
    </source>
</evidence>
<dbReference type="Gene3D" id="3.30.450.20">
    <property type="entry name" value="PAS domain"/>
    <property type="match status" value="3"/>
</dbReference>
<dbReference type="Pfam" id="PF00512">
    <property type="entry name" value="HisKA"/>
    <property type="match status" value="1"/>
</dbReference>
<gene>
    <name evidence="15" type="ORF">DU40_10960</name>
</gene>
<dbReference type="GO" id="GO:0000155">
    <property type="term" value="F:phosphorelay sensor kinase activity"/>
    <property type="evidence" value="ECO:0007669"/>
    <property type="project" value="InterPro"/>
</dbReference>
<dbReference type="CDD" id="cd00082">
    <property type="entry name" value="HisKA"/>
    <property type="match status" value="1"/>
</dbReference>
<evidence type="ECO:0000313" key="15">
    <source>
        <dbReference type="EMBL" id="KKG05814.1"/>
    </source>
</evidence>
<dbReference type="InterPro" id="IPR000014">
    <property type="entry name" value="PAS"/>
</dbReference>
<dbReference type="SUPFAM" id="SSF47384">
    <property type="entry name" value="Homodimeric domain of signal transducing histidine kinase"/>
    <property type="match status" value="1"/>
</dbReference>
<dbReference type="InterPro" id="IPR003661">
    <property type="entry name" value="HisK_dim/P_dom"/>
</dbReference>
<dbReference type="PROSITE" id="PS50109">
    <property type="entry name" value="HIS_KIN"/>
    <property type="match status" value="1"/>
</dbReference>
<dbReference type="SMART" id="SM00086">
    <property type="entry name" value="PAC"/>
    <property type="match status" value="3"/>
</dbReference>
<dbReference type="GO" id="GO:0005886">
    <property type="term" value="C:plasma membrane"/>
    <property type="evidence" value="ECO:0007669"/>
    <property type="project" value="TreeGrafter"/>
</dbReference>
<comment type="caution">
    <text evidence="15">The sequence shown here is derived from an EMBL/GenBank/DDBJ whole genome shotgun (WGS) entry which is preliminary data.</text>
</comment>